<dbReference type="PROSITE" id="PS00371">
    <property type="entry name" value="PTS_EIIA_TYPE_1_HIS"/>
    <property type="match status" value="1"/>
</dbReference>
<dbReference type="InterPro" id="IPR001127">
    <property type="entry name" value="PTS_EIIA_1_perm"/>
</dbReference>
<name>A0AB36X6V5_LACGS</name>
<evidence type="ECO:0000256" key="3">
    <source>
        <dbReference type="ARBA" id="ARBA00022448"/>
    </source>
</evidence>
<evidence type="ECO:0000256" key="7">
    <source>
        <dbReference type="ARBA" id="ARBA00022777"/>
    </source>
</evidence>
<dbReference type="GO" id="GO:0005737">
    <property type="term" value="C:cytoplasm"/>
    <property type="evidence" value="ECO:0007669"/>
    <property type="project" value="UniProtKB-SubCell"/>
</dbReference>
<evidence type="ECO:0000256" key="2">
    <source>
        <dbReference type="ARBA" id="ARBA00004651"/>
    </source>
</evidence>
<dbReference type="GO" id="GO:0016301">
    <property type="term" value="F:kinase activity"/>
    <property type="evidence" value="ECO:0007669"/>
    <property type="project" value="UniProtKB-KW"/>
</dbReference>
<dbReference type="PANTHER" id="PTHR45008">
    <property type="entry name" value="PTS SYSTEM GLUCOSE-SPECIFIC EIIA COMPONENT"/>
    <property type="match status" value="1"/>
</dbReference>
<dbReference type="EMBL" id="PKKC01000001">
    <property type="protein sequence ID" value="PKZ91369.1"/>
    <property type="molecule type" value="Genomic_DNA"/>
</dbReference>
<dbReference type="InterPro" id="IPR050890">
    <property type="entry name" value="PTS_EIIA_component"/>
</dbReference>
<dbReference type="SUPFAM" id="SSF51261">
    <property type="entry name" value="Duplicated hybrid motif"/>
    <property type="match status" value="1"/>
</dbReference>
<sequence length="175" mass="19590">MLQGVFLWLSKLERLKMFSLFKKKEKTNIVAPISGELIELEKVKDPVFAKKMMGDGFAIVPSVQNSTFDVYAPTDAEIVSLPSTKHAVGLRNREGQEILIHIGIDTVDLKGNGFTSYVSQDDYVHQGEKLISVDDNVLKQNKLDDTVMVILVKGYKKNLLTAYGTQVDQETNLIE</sequence>
<evidence type="ECO:0000313" key="10">
    <source>
        <dbReference type="Proteomes" id="UP000234740"/>
    </source>
</evidence>
<evidence type="ECO:0000313" key="9">
    <source>
        <dbReference type="EMBL" id="PKZ91369.1"/>
    </source>
</evidence>
<evidence type="ECO:0000256" key="5">
    <source>
        <dbReference type="ARBA" id="ARBA00022679"/>
    </source>
</evidence>
<dbReference type="GO" id="GO:0009401">
    <property type="term" value="P:phosphoenolpyruvate-dependent sugar phosphotransferase system"/>
    <property type="evidence" value="ECO:0007669"/>
    <property type="project" value="UniProtKB-KW"/>
</dbReference>
<keyword evidence="3" id="KW-0813">Transport</keyword>
<keyword evidence="6" id="KW-0598">Phosphotransferase system</keyword>
<comment type="caution">
    <text evidence="9">The sequence shown here is derived from an EMBL/GenBank/DDBJ whole genome shotgun (WGS) entry which is preliminary data.</text>
</comment>
<dbReference type="Pfam" id="PF00358">
    <property type="entry name" value="PTS_EIIA_1"/>
    <property type="match status" value="1"/>
</dbReference>
<dbReference type="Gene3D" id="2.70.70.10">
    <property type="entry name" value="Glucose Permease (Domain IIA)"/>
    <property type="match status" value="1"/>
</dbReference>
<feature type="domain" description="PTS EIIA type-1" evidence="8">
    <location>
        <begin position="45"/>
        <end position="153"/>
    </location>
</feature>
<dbReference type="PROSITE" id="PS51093">
    <property type="entry name" value="PTS_EIIA_TYPE_1"/>
    <property type="match status" value="1"/>
</dbReference>
<dbReference type="GO" id="GO:0005886">
    <property type="term" value="C:plasma membrane"/>
    <property type="evidence" value="ECO:0007669"/>
    <property type="project" value="UniProtKB-SubCell"/>
</dbReference>
<dbReference type="AlphaFoldDB" id="A0AB36X6V5"/>
<dbReference type="InterPro" id="IPR011055">
    <property type="entry name" value="Dup_hybrid_motif"/>
</dbReference>
<comment type="subcellular location">
    <subcellularLocation>
        <location evidence="2">Cell membrane</location>
        <topology evidence="2">Multi-pass membrane protein</topology>
    </subcellularLocation>
    <subcellularLocation>
        <location evidence="1">Cytoplasm</location>
    </subcellularLocation>
</comment>
<keyword evidence="4 9" id="KW-0762">Sugar transport</keyword>
<proteinExistence type="predicted"/>
<evidence type="ECO:0000259" key="8">
    <source>
        <dbReference type="PROSITE" id="PS51093"/>
    </source>
</evidence>
<dbReference type="FunFam" id="2.70.70.10:FF:000001">
    <property type="entry name" value="PTS system glucose-specific IIA component"/>
    <property type="match status" value="1"/>
</dbReference>
<keyword evidence="7" id="KW-0418">Kinase</keyword>
<gene>
    <name evidence="9" type="ORF">CYJ86_02490</name>
</gene>
<reference evidence="9 10" key="1">
    <citation type="submission" date="2017-12" db="EMBL/GenBank/DDBJ databases">
        <title>Phylogenetic diversity of female urinary microbiome.</title>
        <authorList>
            <person name="Thomas-White K."/>
            <person name="Wolfe A.J."/>
        </authorList>
    </citation>
    <scope>NUCLEOTIDE SEQUENCE [LARGE SCALE GENOMIC DNA]</scope>
    <source>
        <strain evidence="9 10">UMB0099</strain>
    </source>
</reference>
<dbReference type="PANTHER" id="PTHR45008:SF1">
    <property type="entry name" value="PTS SYSTEM GLUCOSE-SPECIFIC EIIA COMPONENT"/>
    <property type="match status" value="1"/>
</dbReference>
<keyword evidence="5" id="KW-0808">Transferase</keyword>
<dbReference type="NCBIfam" id="TIGR00830">
    <property type="entry name" value="PTBA"/>
    <property type="match status" value="1"/>
</dbReference>
<evidence type="ECO:0000256" key="6">
    <source>
        <dbReference type="ARBA" id="ARBA00022683"/>
    </source>
</evidence>
<accession>A0AB36X6V5</accession>
<protein>
    <submittedName>
        <fullName evidence="9">PTS glucose transporter subunit IIA</fullName>
    </submittedName>
</protein>
<evidence type="ECO:0000256" key="1">
    <source>
        <dbReference type="ARBA" id="ARBA00004496"/>
    </source>
</evidence>
<evidence type="ECO:0000256" key="4">
    <source>
        <dbReference type="ARBA" id="ARBA00022597"/>
    </source>
</evidence>
<organism evidence="9 10">
    <name type="scientific">Lactobacillus gasseri</name>
    <dbReference type="NCBI Taxonomy" id="1596"/>
    <lineage>
        <taxon>Bacteria</taxon>
        <taxon>Bacillati</taxon>
        <taxon>Bacillota</taxon>
        <taxon>Bacilli</taxon>
        <taxon>Lactobacillales</taxon>
        <taxon>Lactobacillaceae</taxon>
        <taxon>Lactobacillus</taxon>
    </lineage>
</organism>
<dbReference type="Proteomes" id="UP000234740">
    <property type="component" value="Unassembled WGS sequence"/>
</dbReference>